<dbReference type="RefSeq" id="WP_083170495.1">
    <property type="nucleotide sequence ID" value="NZ_MVHF01000062.1"/>
</dbReference>
<dbReference type="Proteomes" id="UP000192448">
    <property type="component" value="Unassembled WGS sequence"/>
</dbReference>
<name>A0A1X0A0A6_9MYCO</name>
<dbReference type="AlphaFoldDB" id="A0A1X0A0A6"/>
<accession>A0A1X0A0A6</accession>
<evidence type="ECO:0000313" key="2">
    <source>
        <dbReference type="Proteomes" id="UP000192448"/>
    </source>
</evidence>
<dbReference type="EMBL" id="MVHF01000062">
    <property type="protein sequence ID" value="ORA23404.1"/>
    <property type="molecule type" value="Genomic_DNA"/>
</dbReference>
<protein>
    <submittedName>
        <fullName evidence="1">Uncharacterized protein</fullName>
    </submittedName>
</protein>
<reference evidence="1 2" key="1">
    <citation type="submission" date="2017-02" db="EMBL/GenBank/DDBJ databases">
        <title>The new phylogeny of genus Mycobacterium.</title>
        <authorList>
            <person name="Tortoli E."/>
            <person name="Trovato A."/>
            <person name="Cirillo D.M."/>
        </authorList>
    </citation>
    <scope>NUCLEOTIDE SEQUENCE [LARGE SCALE GENOMIC DNA]</scope>
    <source>
        <strain evidence="1 2">RW6</strain>
    </source>
</reference>
<organism evidence="1 2">
    <name type="scientific">Mycobacterium aquaticum</name>
    <dbReference type="NCBI Taxonomy" id="1927124"/>
    <lineage>
        <taxon>Bacteria</taxon>
        <taxon>Bacillati</taxon>
        <taxon>Actinomycetota</taxon>
        <taxon>Actinomycetes</taxon>
        <taxon>Mycobacteriales</taxon>
        <taxon>Mycobacteriaceae</taxon>
        <taxon>Mycobacterium</taxon>
    </lineage>
</organism>
<comment type="caution">
    <text evidence="1">The sequence shown here is derived from an EMBL/GenBank/DDBJ whole genome shotgun (WGS) entry which is preliminary data.</text>
</comment>
<sequence length="119" mass="12920">MTETVTVTPLFGMDAGSNPLPAGVPVVLTPLVVAPGNTALSFGEDGEQDTVEFTVYFGLTAYRPDTDAWVQTTDVVKDDYGIRVRDRDCLARVRVWQRPRTEPSGVEVLCRSTTGRSVG</sequence>
<proteinExistence type="predicted"/>
<dbReference type="STRING" id="1927124.BST13_35210"/>
<gene>
    <name evidence="1" type="ORF">BST13_35210</name>
</gene>
<evidence type="ECO:0000313" key="1">
    <source>
        <dbReference type="EMBL" id="ORA23404.1"/>
    </source>
</evidence>
<dbReference type="OrthoDB" id="4764180at2"/>
<keyword evidence="2" id="KW-1185">Reference proteome</keyword>